<proteinExistence type="predicted"/>
<dbReference type="Gramene" id="TKW02194">
    <property type="protein sequence ID" value="TKW02194"/>
    <property type="gene ID" value="SEVIR_8G230140v2"/>
</dbReference>
<organism evidence="2 3">
    <name type="scientific">Setaria viridis</name>
    <name type="common">Green bristlegrass</name>
    <name type="synonym">Setaria italica subsp. viridis</name>
    <dbReference type="NCBI Taxonomy" id="4556"/>
    <lineage>
        <taxon>Eukaryota</taxon>
        <taxon>Viridiplantae</taxon>
        <taxon>Streptophyta</taxon>
        <taxon>Embryophyta</taxon>
        <taxon>Tracheophyta</taxon>
        <taxon>Spermatophyta</taxon>
        <taxon>Magnoliopsida</taxon>
        <taxon>Liliopsida</taxon>
        <taxon>Poales</taxon>
        <taxon>Poaceae</taxon>
        <taxon>PACMAD clade</taxon>
        <taxon>Panicoideae</taxon>
        <taxon>Panicodae</taxon>
        <taxon>Paniceae</taxon>
        <taxon>Cenchrinae</taxon>
        <taxon>Setaria</taxon>
    </lineage>
</organism>
<dbReference type="Proteomes" id="UP000298652">
    <property type="component" value="Chromosome 8"/>
</dbReference>
<name>A0A4U6TLT1_SETVI</name>
<protein>
    <submittedName>
        <fullName evidence="2">Uncharacterized protein</fullName>
    </submittedName>
</protein>
<dbReference type="AlphaFoldDB" id="A0A4U6TLT1"/>
<evidence type="ECO:0000256" key="1">
    <source>
        <dbReference type="SAM" id="SignalP"/>
    </source>
</evidence>
<feature type="signal peptide" evidence="1">
    <location>
        <begin position="1"/>
        <end position="16"/>
    </location>
</feature>
<accession>A0A4U6TLT1</accession>
<gene>
    <name evidence="2" type="ORF">SEVIR_8G230140v2</name>
</gene>
<keyword evidence="3" id="KW-1185">Reference proteome</keyword>
<feature type="chain" id="PRO_5020783555" evidence="1">
    <location>
        <begin position="17"/>
        <end position="49"/>
    </location>
</feature>
<evidence type="ECO:0000313" key="3">
    <source>
        <dbReference type="Proteomes" id="UP000298652"/>
    </source>
</evidence>
<evidence type="ECO:0000313" key="2">
    <source>
        <dbReference type="EMBL" id="TKW02194.1"/>
    </source>
</evidence>
<keyword evidence="1" id="KW-0732">Signal</keyword>
<dbReference type="EMBL" id="CM016559">
    <property type="protein sequence ID" value="TKW02194.1"/>
    <property type="molecule type" value="Genomic_DNA"/>
</dbReference>
<reference evidence="2" key="1">
    <citation type="submission" date="2019-03" db="EMBL/GenBank/DDBJ databases">
        <title>WGS assembly of Setaria viridis.</title>
        <authorList>
            <person name="Huang P."/>
            <person name="Jenkins J."/>
            <person name="Grimwood J."/>
            <person name="Barry K."/>
            <person name="Healey A."/>
            <person name="Mamidi S."/>
            <person name="Sreedasyam A."/>
            <person name="Shu S."/>
            <person name="Feldman M."/>
            <person name="Wu J."/>
            <person name="Yu Y."/>
            <person name="Chen C."/>
            <person name="Johnson J."/>
            <person name="Rokhsar D."/>
            <person name="Baxter I."/>
            <person name="Schmutz J."/>
            <person name="Brutnell T."/>
            <person name="Kellogg E."/>
        </authorList>
    </citation>
    <scope>NUCLEOTIDE SEQUENCE [LARGE SCALE GENOMIC DNA]</scope>
</reference>
<sequence>MKKGTFSLCWIELSIRSGCLVVTVVTPMDDQQVFAKLHLKKRCAIVSLF</sequence>